<keyword evidence="5" id="KW-1185">Reference proteome</keyword>
<dbReference type="InterPro" id="IPR031107">
    <property type="entry name" value="Small_HSP"/>
</dbReference>
<name>A0ABY8C9L6_9GAMM</name>
<dbReference type="SUPFAM" id="SSF49764">
    <property type="entry name" value="HSP20-like chaperones"/>
    <property type="match status" value="1"/>
</dbReference>
<dbReference type="InterPro" id="IPR002068">
    <property type="entry name" value="A-crystallin/Hsp20_dom"/>
</dbReference>
<evidence type="ECO:0000313" key="4">
    <source>
        <dbReference type="EMBL" id="WEJ62663.1"/>
    </source>
</evidence>
<proteinExistence type="inferred from homology"/>
<sequence>MSMLLSKWEPFKELKEMEERFNHMFPKVSELESSLVDFSPAVNTREGDYAYHVEVDLPGVKKKDIKVEVKDNRLLISGERKEKKETKKDNYQRIESSYGKFERSFSLPDGVDGENVKASCDDGVLEVTIPKLEKTKAGKQIKVD</sequence>
<dbReference type="EMBL" id="CP102381">
    <property type="protein sequence ID" value="WEJ62663.1"/>
    <property type="molecule type" value="Genomic_DNA"/>
</dbReference>
<dbReference type="Gene3D" id="2.60.40.790">
    <property type="match status" value="1"/>
</dbReference>
<reference evidence="4 5" key="1">
    <citation type="submission" date="2022-06" db="EMBL/GenBank/DDBJ databases">
        <title>Thiomicrohabdus sp. nov, an obligately chemolithoautotrophic, sulfur-oxidizing bacterium isolated from beach of Guanyin Mountain. Amoy.</title>
        <authorList>
            <person name="Zhu H."/>
        </authorList>
    </citation>
    <scope>NUCLEOTIDE SEQUENCE [LARGE SCALE GENOMIC DNA]</scope>
    <source>
        <strain evidence="4 5">XGS-01</strain>
    </source>
</reference>
<feature type="domain" description="SHSP" evidence="3">
    <location>
        <begin position="33"/>
        <end position="144"/>
    </location>
</feature>
<dbReference type="RefSeq" id="WP_275594919.1">
    <property type="nucleotide sequence ID" value="NZ_CP102381.1"/>
</dbReference>
<dbReference type="Proteomes" id="UP001222275">
    <property type="component" value="Chromosome"/>
</dbReference>
<dbReference type="CDD" id="cd06464">
    <property type="entry name" value="ACD_sHsps-like"/>
    <property type="match status" value="1"/>
</dbReference>
<evidence type="ECO:0000256" key="2">
    <source>
        <dbReference type="RuleBase" id="RU003616"/>
    </source>
</evidence>
<dbReference type="PROSITE" id="PS01031">
    <property type="entry name" value="SHSP"/>
    <property type="match status" value="1"/>
</dbReference>
<accession>A0ABY8C9L6</accession>
<organism evidence="4 5">
    <name type="scientific">Thiomicrorhabdus lithotrophica</name>
    <dbReference type="NCBI Taxonomy" id="2949997"/>
    <lineage>
        <taxon>Bacteria</taxon>
        <taxon>Pseudomonadati</taxon>
        <taxon>Pseudomonadota</taxon>
        <taxon>Gammaproteobacteria</taxon>
        <taxon>Thiotrichales</taxon>
        <taxon>Piscirickettsiaceae</taxon>
        <taxon>Thiomicrorhabdus</taxon>
    </lineage>
</organism>
<dbReference type="PANTHER" id="PTHR11527">
    <property type="entry name" value="HEAT-SHOCK PROTEIN 20 FAMILY MEMBER"/>
    <property type="match status" value="1"/>
</dbReference>
<comment type="similarity">
    <text evidence="1 2">Belongs to the small heat shock protein (HSP20) family.</text>
</comment>
<evidence type="ECO:0000256" key="1">
    <source>
        <dbReference type="PROSITE-ProRule" id="PRU00285"/>
    </source>
</evidence>
<dbReference type="InterPro" id="IPR008978">
    <property type="entry name" value="HSP20-like_chaperone"/>
</dbReference>
<gene>
    <name evidence="4" type="ORF">NR989_00025</name>
</gene>
<dbReference type="Pfam" id="PF00011">
    <property type="entry name" value="HSP20"/>
    <property type="match status" value="1"/>
</dbReference>
<evidence type="ECO:0000313" key="5">
    <source>
        <dbReference type="Proteomes" id="UP001222275"/>
    </source>
</evidence>
<evidence type="ECO:0000259" key="3">
    <source>
        <dbReference type="PROSITE" id="PS01031"/>
    </source>
</evidence>
<protein>
    <submittedName>
        <fullName evidence="4">Hsp20/alpha crystallin family protein</fullName>
    </submittedName>
</protein>